<evidence type="ECO:0000259" key="4">
    <source>
        <dbReference type="PROSITE" id="PS50071"/>
    </source>
</evidence>
<feature type="DNA-binding region" description="Homeobox" evidence="2">
    <location>
        <begin position="92"/>
        <end position="151"/>
    </location>
</feature>
<feature type="non-terminal residue" evidence="5">
    <location>
        <position position="1"/>
    </location>
</feature>
<dbReference type="EMBL" id="JABEBT010000024">
    <property type="protein sequence ID" value="KAF7637002.1"/>
    <property type="molecule type" value="Genomic_DNA"/>
</dbReference>
<dbReference type="CDD" id="cd00086">
    <property type="entry name" value="homeodomain"/>
    <property type="match status" value="1"/>
</dbReference>
<keyword evidence="2 3" id="KW-0539">Nucleus</keyword>
<dbReference type="Gene3D" id="1.10.10.60">
    <property type="entry name" value="Homeodomain-like"/>
    <property type="match status" value="1"/>
</dbReference>
<protein>
    <submittedName>
        <fullName evidence="5">Homeobox domain-containing protein</fullName>
    </submittedName>
</protein>
<dbReference type="InterPro" id="IPR001356">
    <property type="entry name" value="HD"/>
</dbReference>
<dbReference type="Proteomes" id="UP000605970">
    <property type="component" value="Unassembled WGS sequence"/>
</dbReference>
<dbReference type="GO" id="GO:0003677">
    <property type="term" value="F:DNA binding"/>
    <property type="evidence" value="ECO:0007669"/>
    <property type="project" value="UniProtKB-UniRule"/>
</dbReference>
<dbReference type="GO" id="GO:0005634">
    <property type="term" value="C:nucleus"/>
    <property type="evidence" value="ECO:0007669"/>
    <property type="project" value="UniProtKB-SubCell"/>
</dbReference>
<evidence type="ECO:0000313" key="5">
    <source>
        <dbReference type="EMBL" id="KAF7637002.1"/>
    </source>
</evidence>
<comment type="caution">
    <text evidence="5">The sequence shown here is derived from an EMBL/GenBank/DDBJ whole genome shotgun (WGS) entry which is preliminary data.</text>
</comment>
<proteinExistence type="predicted"/>
<feature type="domain" description="Homeobox" evidence="4">
    <location>
        <begin position="90"/>
        <end position="150"/>
    </location>
</feature>
<dbReference type="InterPro" id="IPR009057">
    <property type="entry name" value="Homeodomain-like_sf"/>
</dbReference>
<dbReference type="Pfam" id="PF00046">
    <property type="entry name" value="Homeodomain"/>
    <property type="match status" value="1"/>
</dbReference>
<name>A0A8S9ZTH3_9BILA</name>
<sequence length="201" mass="22866">QKITEFPITTQQQIQLDLAIAQRLLFNYQNNNLIQEGENGGGGIALRLAAVFAAASSATGENFSNNNIIIPNISTSAFDFTQSGCSSKSYRRRKARTVFSDQQLQGLEQRFNSQKYLSTPERINLADSLHLSETQKKVVRNNTTTINNNNYSVNNTIQNKNKLSSLTVNDYEEKYEDIEGMDENYYLHLHINPHYLMLQLH</sequence>
<keyword evidence="2 3" id="KW-0371">Homeobox</keyword>
<dbReference type="PANTHER" id="PTHR24333">
    <property type="entry name" value="HOMEO BOX HB9 LIKE A-RELATED"/>
    <property type="match status" value="1"/>
</dbReference>
<dbReference type="AlphaFoldDB" id="A0A8S9ZTH3"/>
<gene>
    <name evidence="5" type="ORF">Mgra_00003581</name>
</gene>
<evidence type="ECO:0000256" key="3">
    <source>
        <dbReference type="RuleBase" id="RU000682"/>
    </source>
</evidence>
<reference evidence="5" key="1">
    <citation type="journal article" date="2020" name="Ecol. Evol.">
        <title>Genome structure and content of the rice root-knot nematode (Meloidogyne graminicola).</title>
        <authorList>
            <person name="Phan N.T."/>
            <person name="Danchin E.G.J."/>
            <person name="Klopp C."/>
            <person name="Perfus-Barbeoch L."/>
            <person name="Kozlowski D.K."/>
            <person name="Koutsovoulos G.D."/>
            <person name="Lopez-Roques C."/>
            <person name="Bouchez O."/>
            <person name="Zahm M."/>
            <person name="Besnard G."/>
            <person name="Bellafiore S."/>
        </authorList>
    </citation>
    <scope>NUCLEOTIDE SEQUENCE</scope>
    <source>
        <strain evidence="5">VN-18</strain>
    </source>
</reference>
<dbReference type="PROSITE" id="PS50071">
    <property type="entry name" value="HOMEOBOX_2"/>
    <property type="match status" value="1"/>
</dbReference>
<comment type="subcellular location">
    <subcellularLocation>
        <location evidence="1 2 3">Nucleus</location>
    </subcellularLocation>
</comment>
<dbReference type="SMART" id="SM00389">
    <property type="entry name" value="HOX"/>
    <property type="match status" value="1"/>
</dbReference>
<accession>A0A8S9ZTH3</accession>
<evidence type="ECO:0000256" key="1">
    <source>
        <dbReference type="ARBA" id="ARBA00004123"/>
    </source>
</evidence>
<dbReference type="OrthoDB" id="6159439at2759"/>
<evidence type="ECO:0000256" key="2">
    <source>
        <dbReference type="PROSITE-ProRule" id="PRU00108"/>
    </source>
</evidence>
<keyword evidence="6" id="KW-1185">Reference proteome</keyword>
<evidence type="ECO:0000313" key="6">
    <source>
        <dbReference type="Proteomes" id="UP000605970"/>
    </source>
</evidence>
<keyword evidence="2 3" id="KW-0238">DNA-binding</keyword>
<dbReference type="PANTHER" id="PTHR24333:SF8">
    <property type="entry name" value="HOMEOBOX PROTEIN CEH-62"/>
    <property type="match status" value="1"/>
</dbReference>
<dbReference type="InterPro" id="IPR050848">
    <property type="entry name" value="Homeobox_TF"/>
</dbReference>
<dbReference type="SUPFAM" id="SSF46689">
    <property type="entry name" value="Homeodomain-like"/>
    <property type="match status" value="1"/>
</dbReference>
<organism evidence="5 6">
    <name type="scientific">Meloidogyne graminicola</name>
    <dbReference type="NCBI Taxonomy" id="189291"/>
    <lineage>
        <taxon>Eukaryota</taxon>
        <taxon>Metazoa</taxon>
        <taxon>Ecdysozoa</taxon>
        <taxon>Nematoda</taxon>
        <taxon>Chromadorea</taxon>
        <taxon>Rhabditida</taxon>
        <taxon>Tylenchina</taxon>
        <taxon>Tylenchomorpha</taxon>
        <taxon>Tylenchoidea</taxon>
        <taxon>Meloidogynidae</taxon>
        <taxon>Meloidogyninae</taxon>
        <taxon>Meloidogyne</taxon>
    </lineage>
</organism>